<evidence type="ECO:0000256" key="5">
    <source>
        <dbReference type="SAM" id="Phobius"/>
    </source>
</evidence>
<feature type="transmembrane region" description="Helical" evidence="5">
    <location>
        <begin position="64"/>
        <end position="85"/>
    </location>
</feature>
<dbReference type="Pfam" id="PF02535">
    <property type="entry name" value="Zip"/>
    <property type="match status" value="1"/>
</dbReference>
<dbReference type="GO" id="GO:0005385">
    <property type="term" value="F:zinc ion transmembrane transporter activity"/>
    <property type="evidence" value="ECO:0007669"/>
    <property type="project" value="TreeGrafter"/>
</dbReference>
<feature type="transmembrane region" description="Helical" evidence="5">
    <location>
        <begin position="243"/>
        <end position="260"/>
    </location>
</feature>
<dbReference type="PATRIC" id="fig|29423.5.peg.2492"/>
<dbReference type="PANTHER" id="PTHR11040">
    <property type="entry name" value="ZINC/IRON TRANSPORTER"/>
    <property type="match status" value="1"/>
</dbReference>
<comment type="caution">
    <text evidence="6">The sequence shown here is derived from an EMBL/GenBank/DDBJ whole genome shotgun (WGS) entry which is preliminary data.</text>
</comment>
<evidence type="ECO:0000313" key="7">
    <source>
        <dbReference type="Proteomes" id="UP000054858"/>
    </source>
</evidence>
<feature type="transmembrane region" description="Helical" evidence="5">
    <location>
        <begin position="209"/>
        <end position="231"/>
    </location>
</feature>
<dbReference type="GO" id="GO:0016020">
    <property type="term" value="C:membrane"/>
    <property type="evidence" value="ECO:0007669"/>
    <property type="project" value="UniProtKB-SubCell"/>
</dbReference>
<feature type="transmembrane region" description="Helical" evidence="5">
    <location>
        <begin position="33"/>
        <end position="52"/>
    </location>
</feature>
<keyword evidence="4 5" id="KW-0472">Membrane</keyword>
<dbReference type="EMBL" id="LNYP01000031">
    <property type="protein sequence ID" value="KTD37237.1"/>
    <property type="molecule type" value="Genomic_DNA"/>
</dbReference>
<reference evidence="6 7" key="1">
    <citation type="submission" date="2015-11" db="EMBL/GenBank/DDBJ databases">
        <title>Genomic analysis of 38 Legionella species identifies large and diverse effector repertoires.</title>
        <authorList>
            <person name="Burstein D."/>
            <person name="Amaro F."/>
            <person name="Zusman T."/>
            <person name="Lifshitz Z."/>
            <person name="Cohen O."/>
            <person name="Gilbert J.A."/>
            <person name="Pupko T."/>
            <person name="Shuman H.A."/>
            <person name="Segal G."/>
        </authorList>
    </citation>
    <scope>NUCLEOTIDE SEQUENCE [LARGE SCALE GENOMIC DNA]</scope>
    <source>
        <strain evidence="6 7">Oak Ridge-10</strain>
    </source>
</reference>
<dbReference type="InterPro" id="IPR003689">
    <property type="entry name" value="ZIP"/>
</dbReference>
<comment type="subcellular location">
    <subcellularLocation>
        <location evidence="1">Membrane</location>
        <topology evidence="1">Multi-pass membrane protein</topology>
    </subcellularLocation>
</comment>
<dbReference type="AlphaFoldDB" id="A0A0W0WY52"/>
<protein>
    <submittedName>
        <fullName evidence="6">Zinc transporter ZupT</fullName>
    </submittedName>
</protein>
<evidence type="ECO:0000256" key="4">
    <source>
        <dbReference type="ARBA" id="ARBA00023136"/>
    </source>
</evidence>
<keyword evidence="2 5" id="KW-0812">Transmembrane</keyword>
<evidence type="ECO:0000256" key="2">
    <source>
        <dbReference type="ARBA" id="ARBA00022692"/>
    </source>
</evidence>
<proteinExistence type="predicted"/>
<dbReference type="Proteomes" id="UP000054858">
    <property type="component" value="Unassembled WGS sequence"/>
</dbReference>
<feature type="transmembrane region" description="Helical" evidence="5">
    <location>
        <begin position="6"/>
        <end position="26"/>
    </location>
</feature>
<dbReference type="RefSeq" id="WP_025385127.1">
    <property type="nucleotide sequence ID" value="NZ_LCUA01000019.1"/>
</dbReference>
<name>A0A0W0WY52_9GAMM</name>
<feature type="transmembrane region" description="Helical" evidence="5">
    <location>
        <begin position="181"/>
        <end position="203"/>
    </location>
</feature>
<keyword evidence="3 5" id="KW-1133">Transmembrane helix</keyword>
<accession>A0A0W0WY52</accession>
<sequence>MQDFILVISIAIAAAIASPVGGLIAIWKKPTTFFMSLALGFASGVLLATASFEMLPQAQELSSLSITVIGFAVGFILVYAFDLFIHRGKLAGEESEQYLKVRQFYQRHHIKQGEVTVLAGGTSIEELIEGISIGVGAAIKPGLGLLIGLAIIVDNLSEGLSVGELIRAEQHSKNYNYKQRILAWTSLIGGALLVSSLLGWYFLRGLPSSILGFLIAIAGGGLFYLTITKLVPEAEERHYQQSAALAMAIGFLFIFTLSKFF</sequence>
<evidence type="ECO:0000256" key="3">
    <source>
        <dbReference type="ARBA" id="ARBA00022989"/>
    </source>
</evidence>
<evidence type="ECO:0000313" key="6">
    <source>
        <dbReference type="EMBL" id="KTD37237.1"/>
    </source>
</evidence>
<gene>
    <name evidence="6" type="primary">zupT</name>
    <name evidence="6" type="ORF">Loak_2373</name>
</gene>
<organism evidence="6 7">
    <name type="scientific">Legionella oakridgensis</name>
    <dbReference type="NCBI Taxonomy" id="29423"/>
    <lineage>
        <taxon>Bacteria</taxon>
        <taxon>Pseudomonadati</taxon>
        <taxon>Pseudomonadota</taxon>
        <taxon>Gammaproteobacteria</taxon>
        <taxon>Legionellales</taxon>
        <taxon>Legionellaceae</taxon>
        <taxon>Legionella</taxon>
    </lineage>
</organism>
<evidence type="ECO:0000256" key="1">
    <source>
        <dbReference type="ARBA" id="ARBA00004141"/>
    </source>
</evidence>